<keyword evidence="11" id="KW-1185">Reference proteome</keyword>
<dbReference type="GO" id="GO:0022857">
    <property type="term" value="F:transmembrane transporter activity"/>
    <property type="evidence" value="ECO:0007669"/>
    <property type="project" value="InterPro"/>
</dbReference>
<evidence type="ECO:0000259" key="9">
    <source>
        <dbReference type="Pfam" id="PF25975"/>
    </source>
</evidence>
<dbReference type="InterPro" id="IPR058647">
    <property type="entry name" value="BSH_CzcB-like"/>
</dbReference>
<evidence type="ECO:0000259" key="6">
    <source>
        <dbReference type="Pfam" id="PF25893"/>
    </source>
</evidence>
<keyword evidence="2" id="KW-0813">Transport</keyword>
<comment type="similarity">
    <text evidence="1">Belongs to the membrane fusion protein (MFP) (TC 8.A.1) family.</text>
</comment>
<dbReference type="Pfam" id="PF25954">
    <property type="entry name" value="Beta-barrel_RND_2"/>
    <property type="match status" value="1"/>
</dbReference>
<protein>
    <submittedName>
        <fullName evidence="10">Membrane fusion protein, cobalt-zinc-cadmium efflux system</fullName>
    </submittedName>
</protein>
<feature type="domain" description="CzcB-like alpha-helical hairpin" evidence="6">
    <location>
        <begin position="180"/>
        <end position="238"/>
    </location>
</feature>
<dbReference type="EMBL" id="FMYK01000002">
    <property type="protein sequence ID" value="SDB91802.1"/>
    <property type="molecule type" value="Genomic_DNA"/>
</dbReference>
<keyword evidence="5" id="KW-0812">Transmembrane</keyword>
<feature type="domain" description="CzcB-like barrel-sandwich hybrid" evidence="8">
    <location>
        <begin position="141"/>
        <end position="279"/>
    </location>
</feature>
<dbReference type="InterPro" id="IPR006143">
    <property type="entry name" value="RND_pump_MFP"/>
</dbReference>
<name>A0A1G6HC12_9GAMM</name>
<evidence type="ECO:0000256" key="4">
    <source>
        <dbReference type="SAM" id="MobiDB-lite"/>
    </source>
</evidence>
<evidence type="ECO:0000256" key="5">
    <source>
        <dbReference type="SAM" id="Phobius"/>
    </source>
</evidence>
<dbReference type="GO" id="GO:0060003">
    <property type="term" value="P:copper ion export"/>
    <property type="evidence" value="ECO:0007669"/>
    <property type="project" value="TreeGrafter"/>
</dbReference>
<feature type="transmembrane region" description="Helical" evidence="5">
    <location>
        <begin position="21"/>
        <end position="43"/>
    </location>
</feature>
<dbReference type="InterPro" id="IPR051909">
    <property type="entry name" value="MFP_Cation_Efflux"/>
</dbReference>
<evidence type="ECO:0000259" key="8">
    <source>
        <dbReference type="Pfam" id="PF25973"/>
    </source>
</evidence>
<dbReference type="InterPro" id="IPR058792">
    <property type="entry name" value="Beta-barrel_RND_2"/>
</dbReference>
<feature type="compositionally biased region" description="Basic and acidic residues" evidence="4">
    <location>
        <begin position="51"/>
        <end position="90"/>
    </location>
</feature>
<keyword evidence="5" id="KW-0472">Membrane</keyword>
<dbReference type="InterPro" id="IPR058648">
    <property type="entry name" value="HH_CzcB-like"/>
</dbReference>
<evidence type="ECO:0000259" key="7">
    <source>
        <dbReference type="Pfam" id="PF25954"/>
    </source>
</evidence>
<dbReference type="SUPFAM" id="SSF111369">
    <property type="entry name" value="HlyD-like secretion proteins"/>
    <property type="match status" value="1"/>
</dbReference>
<feature type="region of interest" description="Disordered" evidence="4">
    <location>
        <begin position="48"/>
        <end position="97"/>
    </location>
</feature>
<dbReference type="InterPro" id="IPR058649">
    <property type="entry name" value="CzcB_C"/>
</dbReference>
<dbReference type="GO" id="GO:0015679">
    <property type="term" value="P:plasma membrane copper ion transport"/>
    <property type="evidence" value="ECO:0007669"/>
    <property type="project" value="TreeGrafter"/>
</dbReference>
<evidence type="ECO:0000313" key="10">
    <source>
        <dbReference type="EMBL" id="SDB91802.1"/>
    </source>
</evidence>
<feature type="domain" description="CusB-like beta-barrel" evidence="7">
    <location>
        <begin position="284"/>
        <end position="359"/>
    </location>
</feature>
<dbReference type="Proteomes" id="UP000242317">
    <property type="component" value="Unassembled WGS sequence"/>
</dbReference>
<evidence type="ECO:0000256" key="1">
    <source>
        <dbReference type="ARBA" id="ARBA00009477"/>
    </source>
</evidence>
<keyword evidence="5" id="KW-1133">Transmembrane helix</keyword>
<dbReference type="PANTHER" id="PTHR30097:SF4">
    <property type="entry name" value="SLR6042 PROTEIN"/>
    <property type="match status" value="1"/>
</dbReference>
<dbReference type="Gene3D" id="1.10.287.470">
    <property type="entry name" value="Helix hairpin bin"/>
    <property type="match status" value="1"/>
</dbReference>
<dbReference type="Pfam" id="PF25893">
    <property type="entry name" value="HH_CzcB"/>
    <property type="match status" value="1"/>
</dbReference>
<dbReference type="Pfam" id="PF25975">
    <property type="entry name" value="CzcB_C"/>
    <property type="match status" value="1"/>
</dbReference>
<dbReference type="PANTHER" id="PTHR30097">
    <property type="entry name" value="CATION EFFLUX SYSTEM PROTEIN CUSB"/>
    <property type="match status" value="1"/>
</dbReference>
<evidence type="ECO:0000256" key="3">
    <source>
        <dbReference type="SAM" id="Coils"/>
    </source>
</evidence>
<dbReference type="Pfam" id="PF25973">
    <property type="entry name" value="BSH_CzcB"/>
    <property type="match status" value="1"/>
</dbReference>
<dbReference type="Gene3D" id="2.40.30.170">
    <property type="match status" value="1"/>
</dbReference>
<dbReference type="GO" id="GO:0030288">
    <property type="term" value="C:outer membrane-bounded periplasmic space"/>
    <property type="evidence" value="ECO:0007669"/>
    <property type="project" value="TreeGrafter"/>
</dbReference>
<dbReference type="GO" id="GO:0016020">
    <property type="term" value="C:membrane"/>
    <property type="evidence" value="ECO:0007669"/>
    <property type="project" value="InterPro"/>
</dbReference>
<dbReference type="AlphaFoldDB" id="A0A1G6HC12"/>
<dbReference type="NCBIfam" id="TIGR01730">
    <property type="entry name" value="RND_mfp"/>
    <property type="match status" value="1"/>
</dbReference>
<keyword evidence="3" id="KW-0175">Coiled coil</keyword>
<dbReference type="Gene3D" id="2.40.50.100">
    <property type="match status" value="1"/>
</dbReference>
<organism evidence="10 11">
    <name type="scientific">Acinetobacter marinus</name>
    <dbReference type="NCBI Taxonomy" id="281375"/>
    <lineage>
        <taxon>Bacteria</taxon>
        <taxon>Pseudomonadati</taxon>
        <taxon>Pseudomonadota</taxon>
        <taxon>Gammaproteobacteria</taxon>
        <taxon>Moraxellales</taxon>
        <taxon>Moraxellaceae</taxon>
        <taxon>Acinetobacter</taxon>
    </lineage>
</organism>
<dbReference type="Gene3D" id="2.40.420.20">
    <property type="match status" value="1"/>
</dbReference>
<proteinExistence type="inferred from homology"/>
<gene>
    <name evidence="10" type="ORF">SAMN05421749_10277</name>
</gene>
<evidence type="ECO:0000256" key="2">
    <source>
        <dbReference type="ARBA" id="ARBA00022448"/>
    </source>
</evidence>
<feature type="coiled-coil region" evidence="3">
    <location>
        <begin position="177"/>
        <end position="235"/>
    </location>
</feature>
<feature type="domain" description="CzcB-like C-terminal circularly permuted SH3-like" evidence="9">
    <location>
        <begin position="367"/>
        <end position="437"/>
    </location>
</feature>
<reference evidence="11" key="1">
    <citation type="submission" date="2016-09" db="EMBL/GenBank/DDBJ databases">
        <authorList>
            <person name="Varghese N."/>
            <person name="Submissions S."/>
        </authorList>
    </citation>
    <scope>NUCLEOTIDE SEQUENCE [LARGE SCALE GENOMIC DNA]</scope>
    <source>
        <strain evidence="11">ANC 3699</strain>
    </source>
</reference>
<evidence type="ECO:0000313" key="11">
    <source>
        <dbReference type="Proteomes" id="UP000242317"/>
    </source>
</evidence>
<sequence>MDIQMKNLNMTAKTSQFGKASQALLIVLVIGLTVAAISAFLLFSKPDTASEDSHGQGAEEAHAEEGHSEGENSEDSHAEDSHSDENHAEESATEAGHTEGAIELTTEQLKQQGVSIAKTSLGMVSQTTAVPAMLVANTDQQAHVSSMFSGRVESVSANLGQRVSKGQRLATIVSPDLVGQQSNVQLAQSNLQLAQQEYNREKQLWSQGVSAKQDYQRAENAYRKAQIELKVAQSQIQALGGAKSSNGRYTLTAPMSGVISNKDIMVGEYVQLADQLYVIDELSQLWLEFVLPSQQNIQLAPNQQIEFTALQNGQTYQARIQTLASQADQATGRLQVRAVVLSKDMALRPNLKVSVNLPTSSSKQVLRVQKQAVQQIDGKNVVFVATQHGDNVEFYPQEIDLGSLSTVQQSSDQQWVEVRKGLTANQSYASQGSFLLKSELEKGEAAHGH</sequence>
<dbReference type="GO" id="GO:0046914">
    <property type="term" value="F:transition metal ion binding"/>
    <property type="evidence" value="ECO:0007669"/>
    <property type="project" value="TreeGrafter"/>
</dbReference>
<accession>A0A1G6HC12</accession>